<dbReference type="AlphaFoldDB" id="A0A7W8MFY9"/>
<keyword evidence="2" id="KW-0418">Kinase</keyword>
<accession>A0A7W8MFY9</accession>
<keyword evidence="3" id="KW-1185">Reference proteome</keyword>
<sequence>MTPLADMIPAMSDPDLKALRANAARLSEAGTPAQMTAAGDILPLIDAETARRAAAPKSVAEPKKRAPAKKKAVPATGHQTALPGKAA</sequence>
<dbReference type="GO" id="GO:0004674">
    <property type="term" value="F:protein serine/threonine kinase activity"/>
    <property type="evidence" value="ECO:0007669"/>
    <property type="project" value="UniProtKB-KW"/>
</dbReference>
<comment type="caution">
    <text evidence="2">The sequence shown here is derived from an EMBL/GenBank/DDBJ whole genome shotgun (WGS) entry which is preliminary data.</text>
</comment>
<evidence type="ECO:0000256" key="1">
    <source>
        <dbReference type="SAM" id="MobiDB-lite"/>
    </source>
</evidence>
<reference evidence="2 3" key="1">
    <citation type="submission" date="2020-08" db="EMBL/GenBank/DDBJ databases">
        <title>Genomic Encyclopedia of Type Strains, Phase IV (KMG-IV): sequencing the most valuable type-strain genomes for metagenomic binning, comparative biology and taxonomic classification.</title>
        <authorList>
            <person name="Goeker M."/>
        </authorList>
    </citation>
    <scope>NUCLEOTIDE SEQUENCE [LARGE SCALE GENOMIC DNA]</scope>
    <source>
        <strain evidence="2 3">DSM 25335</strain>
    </source>
</reference>
<evidence type="ECO:0000313" key="2">
    <source>
        <dbReference type="EMBL" id="MBB5290607.1"/>
    </source>
</evidence>
<dbReference type="EMBL" id="JACHFZ010000001">
    <property type="protein sequence ID" value="MBB5290607.1"/>
    <property type="molecule type" value="Genomic_DNA"/>
</dbReference>
<dbReference type="RefSeq" id="WP_183251332.1">
    <property type="nucleotide sequence ID" value="NZ_BAAAFF010000003.1"/>
</dbReference>
<gene>
    <name evidence="2" type="ORF">HNQ67_000103</name>
</gene>
<name>A0A7W8MFY9_9CAUL</name>
<organism evidence="2 3">
    <name type="scientific">Brevundimonas basaltis</name>
    <dbReference type="NCBI Taxonomy" id="472166"/>
    <lineage>
        <taxon>Bacteria</taxon>
        <taxon>Pseudomonadati</taxon>
        <taxon>Pseudomonadota</taxon>
        <taxon>Alphaproteobacteria</taxon>
        <taxon>Caulobacterales</taxon>
        <taxon>Caulobacteraceae</taxon>
        <taxon>Brevundimonas</taxon>
    </lineage>
</organism>
<evidence type="ECO:0000313" key="3">
    <source>
        <dbReference type="Proteomes" id="UP000566663"/>
    </source>
</evidence>
<dbReference type="Proteomes" id="UP000566663">
    <property type="component" value="Unassembled WGS sequence"/>
</dbReference>
<feature type="region of interest" description="Disordered" evidence="1">
    <location>
        <begin position="53"/>
        <end position="87"/>
    </location>
</feature>
<keyword evidence="2" id="KW-0723">Serine/threonine-protein kinase</keyword>
<protein>
    <submittedName>
        <fullName evidence="2">Serine/threonine protein kinase HipA of HipAB toxin-antitoxin module</fullName>
    </submittedName>
</protein>
<proteinExistence type="predicted"/>
<keyword evidence="2" id="KW-0808">Transferase</keyword>